<evidence type="ECO:0000256" key="1">
    <source>
        <dbReference type="ARBA" id="ARBA00022722"/>
    </source>
</evidence>
<evidence type="ECO:0000313" key="9">
    <source>
        <dbReference type="EMBL" id="MDN4473642.1"/>
    </source>
</evidence>
<dbReference type="InterPro" id="IPR017705">
    <property type="entry name" value="Ribonuclease_Y"/>
</dbReference>
<dbReference type="InterPro" id="IPR004087">
    <property type="entry name" value="KH_dom"/>
</dbReference>
<comment type="caution">
    <text evidence="9">The sequence shown here is derived from an EMBL/GenBank/DDBJ whole genome shotgun (WGS) entry which is preliminary data.</text>
</comment>
<proteinExistence type="inferred from homology"/>
<evidence type="ECO:0000313" key="10">
    <source>
        <dbReference type="Proteomes" id="UP001172738"/>
    </source>
</evidence>
<gene>
    <name evidence="5 9" type="primary">rny</name>
    <name evidence="9" type="ORF">QQX04_11620</name>
</gene>
<organism evidence="9 10">
    <name type="scientific">Demequina zhanjiangensis</name>
    <dbReference type="NCBI Taxonomy" id="3051659"/>
    <lineage>
        <taxon>Bacteria</taxon>
        <taxon>Bacillati</taxon>
        <taxon>Actinomycetota</taxon>
        <taxon>Actinomycetes</taxon>
        <taxon>Micrococcales</taxon>
        <taxon>Demequinaceae</taxon>
        <taxon>Demequina</taxon>
    </lineage>
</organism>
<evidence type="ECO:0000256" key="3">
    <source>
        <dbReference type="ARBA" id="ARBA00022801"/>
    </source>
</evidence>
<dbReference type="InterPro" id="IPR004088">
    <property type="entry name" value="KH_dom_type_1"/>
</dbReference>
<evidence type="ECO:0000256" key="6">
    <source>
        <dbReference type="NCBIfam" id="TIGR03319"/>
    </source>
</evidence>
<evidence type="ECO:0000256" key="7">
    <source>
        <dbReference type="SAM" id="Coils"/>
    </source>
</evidence>
<accession>A0ABT8G3B6</accession>
<dbReference type="SUPFAM" id="SSF54791">
    <property type="entry name" value="Eukaryotic type KH-domain (KH-domain type I)"/>
    <property type="match status" value="1"/>
</dbReference>
<dbReference type="Gene3D" id="1.10.3210.10">
    <property type="entry name" value="Hypothetical protein af1432"/>
    <property type="match status" value="1"/>
</dbReference>
<dbReference type="Pfam" id="PF01966">
    <property type="entry name" value="HD"/>
    <property type="match status" value="1"/>
</dbReference>
<dbReference type="SUPFAM" id="SSF109604">
    <property type="entry name" value="HD-domain/PDEase-like"/>
    <property type="match status" value="1"/>
</dbReference>
<dbReference type="InterPro" id="IPR036612">
    <property type="entry name" value="KH_dom_type_1_sf"/>
</dbReference>
<dbReference type="EC" id="3.1.-.-" evidence="5 6"/>
<protein>
    <recommendedName>
        <fullName evidence="5 6">Ribonuclease Y</fullName>
        <shortName evidence="5">RNase Y</shortName>
        <ecNumber evidence="5 6">3.1.-.-</ecNumber>
    </recommendedName>
</protein>
<comment type="similarity">
    <text evidence="5">Belongs to the RNase Y family.</text>
</comment>
<dbReference type="InterPro" id="IPR003607">
    <property type="entry name" value="HD/PDEase_dom"/>
</dbReference>
<reference evidence="9" key="1">
    <citation type="submission" date="2023-06" db="EMBL/GenBank/DDBJ databases">
        <title>SYSU T00b26.</title>
        <authorList>
            <person name="Gao L."/>
            <person name="Fang B.-Z."/>
            <person name="Li W.-J."/>
        </authorList>
    </citation>
    <scope>NUCLEOTIDE SEQUENCE</scope>
    <source>
        <strain evidence="9">SYSU T00b26</strain>
    </source>
</reference>
<keyword evidence="2 5" id="KW-0255">Endonuclease</keyword>
<dbReference type="SMART" id="SM00322">
    <property type="entry name" value="KH"/>
    <property type="match status" value="1"/>
</dbReference>
<dbReference type="Gene3D" id="3.30.310.210">
    <property type="match status" value="1"/>
</dbReference>
<name>A0ABT8G3B6_9MICO</name>
<keyword evidence="4 5" id="KW-0694">RNA-binding</keyword>
<dbReference type="Proteomes" id="UP001172738">
    <property type="component" value="Unassembled WGS sequence"/>
</dbReference>
<dbReference type="PROSITE" id="PS50084">
    <property type="entry name" value="KH_TYPE_1"/>
    <property type="match status" value="1"/>
</dbReference>
<dbReference type="InterPro" id="IPR006675">
    <property type="entry name" value="HDIG_dom"/>
</dbReference>
<keyword evidence="1 5" id="KW-0540">Nuclease</keyword>
<keyword evidence="10" id="KW-1185">Reference proteome</keyword>
<dbReference type="InterPro" id="IPR006674">
    <property type="entry name" value="HD_domain"/>
</dbReference>
<dbReference type="CDD" id="cd00077">
    <property type="entry name" value="HDc"/>
    <property type="match status" value="1"/>
</dbReference>
<dbReference type="RefSeq" id="WP_301129369.1">
    <property type="nucleotide sequence ID" value="NZ_JAUHPV010000007.1"/>
</dbReference>
<comment type="function">
    <text evidence="5">Endoribonuclease that initiates mRNA decay.</text>
</comment>
<evidence type="ECO:0000256" key="5">
    <source>
        <dbReference type="HAMAP-Rule" id="MF_00335"/>
    </source>
</evidence>
<evidence type="ECO:0000256" key="4">
    <source>
        <dbReference type="ARBA" id="ARBA00022884"/>
    </source>
</evidence>
<dbReference type="EMBL" id="JAUHPV010000007">
    <property type="protein sequence ID" value="MDN4473642.1"/>
    <property type="molecule type" value="Genomic_DNA"/>
</dbReference>
<keyword evidence="3 5" id="KW-0378">Hydrolase</keyword>
<dbReference type="HAMAP" id="MF_00335">
    <property type="entry name" value="RNase_Y"/>
    <property type="match status" value="1"/>
</dbReference>
<dbReference type="PROSITE" id="PS51831">
    <property type="entry name" value="HD"/>
    <property type="match status" value="1"/>
</dbReference>
<keyword evidence="7" id="KW-0175">Coiled coil</keyword>
<feature type="coiled-coil region" evidence="7">
    <location>
        <begin position="88"/>
        <end position="161"/>
    </location>
</feature>
<dbReference type="CDD" id="cd22431">
    <property type="entry name" value="KH-I_RNaseY"/>
    <property type="match status" value="1"/>
</dbReference>
<feature type="domain" description="HD" evidence="8">
    <location>
        <begin position="309"/>
        <end position="402"/>
    </location>
</feature>
<dbReference type="PANTHER" id="PTHR12826">
    <property type="entry name" value="RIBONUCLEASE Y"/>
    <property type="match status" value="1"/>
</dbReference>
<feature type="coiled-coil region" evidence="7">
    <location>
        <begin position="25"/>
        <end position="52"/>
    </location>
</feature>
<dbReference type="NCBIfam" id="TIGR00277">
    <property type="entry name" value="HDIG"/>
    <property type="match status" value="1"/>
</dbReference>
<evidence type="ECO:0000256" key="2">
    <source>
        <dbReference type="ARBA" id="ARBA00022759"/>
    </source>
</evidence>
<dbReference type="SMART" id="SM00471">
    <property type="entry name" value="HDc"/>
    <property type="match status" value="1"/>
</dbReference>
<dbReference type="NCBIfam" id="TIGR03319">
    <property type="entry name" value="RNase_Y"/>
    <property type="match status" value="1"/>
</dbReference>
<dbReference type="Pfam" id="PF00013">
    <property type="entry name" value="KH_1"/>
    <property type="match status" value="1"/>
</dbReference>
<dbReference type="PANTHER" id="PTHR12826:SF15">
    <property type="entry name" value="RIBONUCLEASE Y"/>
    <property type="match status" value="1"/>
</dbReference>
<sequence>MEAPVIIVMLLGASLVALLLVVFARREAAAERASAHREAELLRSEAKSAMAEVVRRDQHVAEREKEIASDQRNAQAYARGLDERVEVIARDERRIAAERAALEEERARLRADHAAEIAALTQTDPDTLREQLRQQLLDEAQESAQTELRRLERKAEADAAQRGREILVDAMQRQTGETTTHATTTWIALPSDEMKGRIIGREGRNIRAFESLTGVNVIVEENVDAVQLSSFDVQRREIAEVTLRALIEDGRIQPQRIEAAYTRALVGADQRHRQAGLDAVDEAGVKGVPLPIVDTLGRLRLRTSFGQTVLSHLVECAQLAASIATDLGADVDRARRAAFLHDIGKAFTHERQGTHARLGADLLAEHGEDPLVVNAVAAHHDEVPQESLEAVIVQVADALSAARPGARREDLDAYVQRMESLEKLVGSHAGVSSAVAMAAGREMRVVVEPDEVDDEGARALARTIAEHISKDFTFPGEIKVTVIRELRADAVAG</sequence>
<evidence type="ECO:0000259" key="8">
    <source>
        <dbReference type="PROSITE" id="PS51831"/>
    </source>
</evidence>